<name>A0ABN7JIL8_9HYPH</name>
<protein>
    <submittedName>
        <fullName evidence="2">Uncharacterized protein</fullName>
    </submittedName>
</protein>
<dbReference type="EMBL" id="CABFWF030000010">
    <property type="protein sequence ID" value="CAD7031712.1"/>
    <property type="molecule type" value="Genomic_DNA"/>
</dbReference>
<gene>
    <name evidence="2" type="ORF">REJC140_02955</name>
</gene>
<keyword evidence="3" id="KW-1185">Reference proteome</keyword>
<dbReference type="Proteomes" id="UP000606921">
    <property type="component" value="Unassembled WGS sequence"/>
</dbReference>
<dbReference type="RefSeq" id="WP_142592143.1">
    <property type="nucleotide sequence ID" value="NZ_CABFWF030000010.1"/>
</dbReference>
<reference evidence="2 3" key="1">
    <citation type="submission" date="2020-11" db="EMBL/GenBank/DDBJ databases">
        <authorList>
            <person name="Lassalle F."/>
        </authorList>
    </citation>
    <scope>NUCLEOTIDE SEQUENCE [LARGE SCALE GENOMIC DNA]</scope>
    <source>
        <strain evidence="2 3">JC140</strain>
    </source>
</reference>
<organism evidence="2 3">
    <name type="scientific">Pseudorhizobium endolithicum</name>
    <dbReference type="NCBI Taxonomy" id="1191678"/>
    <lineage>
        <taxon>Bacteria</taxon>
        <taxon>Pseudomonadati</taxon>
        <taxon>Pseudomonadota</taxon>
        <taxon>Alphaproteobacteria</taxon>
        <taxon>Hyphomicrobiales</taxon>
        <taxon>Rhizobiaceae</taxon>
        <taxon>Rhizobium/Agrobacterium group</taxon>
        <taxon>Pseudorhizobium</taxon>
    </lineage>
</organism>
<keyword evidence="1" id="KW-1133">Transmembrane helix</keyword>
<comment type="caution">
    <text evidence="2">The sequence shown here is derived from an EMBL/GenBank/DDBJ whole genome shotgun (WGS) entry which is preliminary data.</text>
</comment>
<accession>A0ABN7JIL8</accession>
<sequence>MAWAAAAAIAVVLLLYRLNRRAAFAVLAAALVVGGVLWLVTEREERQRSALKEAITARAAADASACPDPGRPMMVKFHNGNDRPVARMSFGLTARLKGHSTISYRAFLRSDRVIEPGGTAVLCYGILPHGFVPPRPAVIDLSAYEWSVQISLVGFGD</sequence>
<keyword evidence="1" id="KW-0812">Transmembrane</keyword>
<proteinExistence type="predicted"/>
<evidence type="ECO:0000313" key="3">
    <source>
        <dbReference type="Proteomes" id="UP000606921"/>
    </source>
</evidence>
<evidence type="ECO:0000313" key="2">
    <source>
        <dbReference type="EMBL" id="CAD7031712.1"/>
    </source>
</evidence>
<feature type="transmembrane region" description="Helical" evidence="1">
    <location>
        <begin position="22"/>
        <end position="40"/>
    </location>
</feature>
<evidence type="ECO:0000256" key="1">
    <source>
        <dbReference type="SAM" id="Phobius"/>
    </source>
</evidence>
<keyword evidence="1" id="KW-0472">Membrane</keyword>